<dbReference type="Proteomes" id="UP000324222">
    <property type="component" value="Unassembled WGS sequence"/>
</dbReference>
<protein>
    <submittedName>
        <fullName evidence="1">Uncharacterized protein</fullName>
    </submittedName>
</protein>
<evidence type="ECO:0000313" key="1">
    <source>
        <dbReference type="EMBL" id="MPC88781.1"/>
    </source>
</evidence>
<organism evidence="1 2">
    <name type="scientific">Portunus trituberculatus</name>
    <name type="common">Swimming crab</name>
    <name type="synonym">Neptunus trituberculatus</name>
    <dbReference type="NCBI Taxonomy" id="210409"/>
    <lineage>
        <taxon>Eukaryota</taxon>
        <taxon>Metazoa</taxon>
        <taxon>Ecdysozoa</taxon>
        <taxon>Arthropoda</taxon>
        <taxon>Crustacea</taxon>
        <taxon>Multicrustacea</taxon>
        <taxon>Malacostraca</taxon>
        <taxon>Eumalacostraca</taxon>
        <taxon>Eucarida</taxon>
        <taxon>Decapoda</taxon>
        <taxon>Pleocyemata</taxon>
        <taxon>Brachyura</taxon>
        <taxon>Eubrachyura</taxon>
        <taxon>Portunoidea</taxon>
        <taxon>Portunidae</taxon>
        <taxon>Portuninae</taxon>
        <taxon>Portunus</taxon>
    </lineage>
</organism>
<keyword evidence="2" id="KW-1185">Reference proteome</keyword>
<dbReference type="EMBL" id="VSRR010078936">
    <property type="protein sequence ID" value="MPC88781.1"/>
    <property type="molecule type" value="Genomic_DNA"/>
</dbReference>
<dbReference type="AlphaFoldDB" id="A0A5B7IT52"/>
<proteinExistence type="predicted"/>
<reference evidence="1 2" key="1">
    <citation type="submission" date="2019-05" db="EMBL/GenBank/DDBJ databases">
        <title>Another draft genome of Portunus trituberculatus and its Hox gene families provides insights of decapod evolution.</title>
        <authorList>
            <person name="Jeong J.-H."/>
            <person name="Song I."/>
            <person name="Kim S."/>
            <person name="Choi T."/>
            <person name="Kim D."/>
            <person name="Ryu S."/>
            <person name="Kim W."/>
        </authorList>
    </citation>
    <scope>NUCLEOTIDE SEQUENCE [LARGE SCALE GENOMIC DNA]</scope>
    <source>
        <tissue evidence="1">Muscle</tissue>
    </source>
</reference>
<gene>
    <name evidence="1" type="ORF">E2C01_083702</name>
</gene>
<evidence type="ECO:0000313" key="2">
    <source>
        <dbReference type="Proteomes" id="UP000324222"/>
    </source>
</evidence>
<accession>A0A5B7IT52</accession>
<comment type="caution">
    <text evidence="1">The sequence shown here is derived from an EMBL/GenBank/DDBJ whole genome shotgun (WGS) entry which is preliminary data.</text>
</comment>
<name>A0A5B7IT52_PORTR</name>
<sequence>MRVGSPSRPCKDFPRVDAQRCFVLLWVSSMNANHRPTADTWSTLVRHGFVRSTGVLDVHAKTLAKKPREAA</sequence>